<feature type="domain" description="Peptidase M11 gametolysin" evidence="2">
    <location>
        <begin position="127"/>
        <end position="390"/>
    </location>
</feature>
<evidence type="ECO:0000313" key="4">
    <source>
        <dbReference type="Proteomes" id="UP001205105"/>
    </source>
</evidence>
<keyword evidence="1" id="KW-0732">Signal</keyword>
<evidence type="ECO:0000256" key="1">
    <source>
        <dbReference type="SAM" id="SignalP"/>
    </source>
</evidence>
<evidence type="ECO:0000313" key="3">
    <source>
        <dbReference type="EMBL" id="KAI7842874.1"/>
    </source>
</evidence>
<feature type="signal peptide" evidence="1">
    <location>
        <begin position="1"/>
        <end position="18"/>
    </location>
</feature>
<organism evidence="3 4">
    <name type="scientific">Chlorella ohadii</name>
    <dbReference type="NCBI Taxonomy" id="2649997"/>
    <lineage>
        <taxon>Eukaryota</taxon>
        <taxon>Viridiplantae</taxon>
        <taxon>Chlorophyta</taxon>
        <taxon>core chlorophytes</taxon>
        <taxon>Trebouxiophyceae</taxon>
        <taxon>Chlorellales</taxon>
        <taxon>Chlorellaceae</taxon>
        <taxon>Chlorella clade</taxon>
        <taxon>Chlorella</taxon>
    </lineage>
</organism>
<dbReference type="Proteomes" id="UP001205105">
    <property type="component" value="Unassembled WGS sequence"/>
</dbReference>
<dbReference type="SUPFAM" id="SSF55486">
    <property type="entry name" value="Metalloproteases ('zincins'), catalytic domain"/>
    <property type="match status" value="1"/>
</dbReference>
<dbReference type="EMBL" id="JADXDR010000047">
    <property type="protein sequence ID" value="KAI7842874.1"/>
    <property type="molecule type" value="Genomic_DNA"/>
</dbReference>
<sequence>MQALLFVLLAHWAVAGLALRPLEPVALTGEAIVLVGDLPSSILGSRPPTFKASTIKTTQQLPVPAARPLVAAAATAANGTARPAAAAAMLPTISNPLVLGELSALFVPISATDATGLACSGTSFSFVSVDEVKAAIFGGPWTPDRSLAATLNSCSHGRSRLTPQNSLVTDLVTLPCGGYGGQVPWNWDDCSFYNWMAMSDNVDAILRSRGIDVNRYKFRFYLMPRLYSGCGYEGLGYQGLDGYGIARNWVGGYSWTSPQVYLHELGHNLQVGHASGPSAAIPGTIDEYGDDSCAMGSCCFNRCFNTPHAFQLGWISAQQRAALAPGQSVSLQLPSQSVSAAGSALRVVPTWAPGVPDLWLGYRTKAGGDAELFDAFAGKLSAYTLQPATDFSHPQASLLLATLPAGKGWAWQPAGLSVCMHSATSQYALVTLCRPAAGQACACTVEVAPSIRIVVATPRKKMRRPYTARRAAPTRT</sequence>
<keyword evidence="4" id="KW-1185">Reference proteome</keyword>
<dbReference type="Pfam" id="PF05548">
    <property type="entry name" value="Peptidase_M11"/>
    <property type="match status" value="1"/>
</dbReference>
<dbReference type="AlphaFoldDB" id="A0AAD5DUX3"/>
<protein>
    <recommendedName>
        <fullName evidence="2">Peptidase M11 gametolysin domain-containing protein</fullName>
    </recommendedName>
</protein>
<comment type="caution">
    <text evidence="3">The sequence shown here is derived from an EMBL/GenBank/DDBJ whole genome shotgun (WGS) entry which is preliminary data.</text>
</comment>
<evidence type="ECO:0000259" key="2">
    <source>
        <dbReference type="Pfam" id="PF05548"/>
    </source>
</evidence>
<proteinExistence type="predicted"/>
<gene>
    <name evidence="3" type="ORF">COHA_003491</name>
</gene>
<feature type="chain" id="PRO_5042028186" description="Peptidase M11 gametolysin domain-containing protein" evidence="1">
    <location>
        <begin position="19"/>
        <end position="476"/>
    </location>
</feature>
<accession>A0AAD5DUX3</accession>
<dbReference type="InterPro" id="IPR008752">
    <property type="entry name" value="Peptidase_M11"/>
</dbReference>
<reference evidence="3" key="1">
    <citation type="submission" date="2020-11" db="EMBL/GenBank/DDBJ databases">
        <title>Chlorella ohadii genome sequencing and assembly.</title>
        <authorList>
            <person name="Murik O."/>
            <person name="Treves H."/>
            <person name="Kedem I."/>
            <person name="Shotland Y."/>
            <person name="Kaplan A."/>
        </authorList>
    </citation>
    <scope>NUCLEOTIDE SEQUENCE</scope>
    <source>
        <strain evidence="3">1</strain>
    </source>
</reference>
<name>A0AAD5DUX3_9CHLO</name>